<dbReference type="PANTHER" id="PTHR31680:SF12">
    <property type="entry name" value="OS11G0587300 PROTEIN"/>
    <property type="match status" value="1"/>
</dbReference>
<feature type="domain" description="DUF3741" evidence="3">
    <location>
        <begin position="165"/>
        <end position="191"/>
    </location>
</feature>
<evidence type="ECO:0000259" key="3">
    <source>
        <dbReference type="Pfam" id="PF14383"/>
    </source>
</evidence>
<dbReference type="Proteomes" id="UP001346149">
    <property type="component" value="Unassembled WGS sequence"/>
</dbReference>
<sequence length="783" mass="88074">MMTGMVQDQNLEKQIERHMGGCMAGFFHIFDRHQPLPAKRLITCSTKRHPHSSTVSPTRDDAESSADPHPATPEHHSTLSSLRDVRSQAPEPVTPSEASSIRSPLPFPLFEIKEGTRSTWRFSKEAPRLSLDSRAATDAKGGLYPREIRTSTAEVRPDNGDAPPPTDEDDQQRRSPSVIARLMGLENLPPASPESTKNAELRRSASESRVNKDLYRFIEGSHFLQNQQQQQPAVVLSNVIREGMAAQEDVKLRKIGTEQAAETTAHHHQRGPGGLGRRKSFYDSTDFFPEPAKRSASLIYEETERRLRMRGIDEPPKDLETLKQILDALQLKGLLHSKRGIVGGNAIPIPHHHTNFIYEKNFEDDSSPVVLMKPSRPSINRFSNRNESESSSTMSFRSSRPTAARRSSPTRDLFPVTAASPRRENVRGQSGGCGRASPTKSDGSGVNNSPGRRRPMMTMNIEPKRVLSTVQPKFDPSRQHRSSQTFTNRIQGSHKLVTEVYPAEDESSTLSESSVSTPSQTDTERIKVEEYREGGRSLLERCDKLLHSIAEMTATSDLQPSPVSVLDAASFYKDESSPSPVMKRSIDFKDQLGELDDDLWSLISFKRDEKDDSYDDADFIYILDILRASNCLPDDSDVFLLLEKQHYLKGEDTSKVSRMHRQLVFDAVTEILERKRQFLQPGTENLMEKPLMQQVWSEFQHIRGRDAAENLFEVICGVLKKDLIMGDAVTGWGQCPVEVSQSVLDIERLIFKDLVSETIRDLAATFGPEYTTRVQLPCRRLAF</sequence>
<keyword evidence="5" id="KW-1185">Reference proteome</keyword>
<evidence type="ECO:0000313" key="4">
    <source>
        <dbReference type="EMBL" id="KAK4762324.1"/>
    </source>
</evidence>
<proteinExistence type="predicted"/>
<comment type="caution">
    <text evidence="4">The sequence shown here is derived from an EMBL/GenBank/DDBJ whole genome shotgun (WGS) entry which is preliminary data.</text>
</comment>
<feature type="compositionally biased region" description="Low complexity" evidence="1">
    <location>
        <begin position="508"/>
        <end position="521"/>
    </location>
</feature>
<evidence type="ECO:0000313" key="5">
    <source>
        <dbReference type="Proteomes" id="UP001346149"/>
    </source>
</evidence>
<accession>A0AAN7K8Y0</accession>
<feature type="compositionally biased region" description="Polar residues" evidence="1">
    <location>
        <begin position="482"/>
        <end position="491"/>
    </location>
</feature>
<dbReference type="GO" id="GO:0051513">
    <property type="term" value="P:regulation of monopolar cell growth"/>
    <property type="evidence" value="ECO:0007669"/>
    <property type="project" value="InterPro"/>
</dbReference>
<dbReference type="InterPro" id="IPR033334">
    <property type="entry name" value="LNG1/2"/>
</dbReference>
<feature type="region of interest" description="Disordered" evidence="1">
    <location>
        <begin position="140"/>
        <end position="206"/>
    </location>
</feature>
<feature type="compositionally biased region" description="Basic and acidic residues" evidence="1">
    <location>
        <begin position="197"/>
        <end position="206"/>
    </location>
</feature>
<dbReference type="EMBL" id="JAXQNO010000024">
    <property type="protein sequence ID" value="KAK4762324.1"/>
    <property type="molecule type" value="Genomic_DNA"/>
</dbReference>
<dbReference type="InterPro" id="IPR032795">
    <property type="entry name" value="DUF3741-assoc"/>
</dbReference>
<evidence type="ECO:0000256" key="1">
    <source>
        <dbReference type="SAM" id="MobiDB-lite"/>
    </source>
</evidence>
<organism evidence="4 5">
    <name type="scientific">Trapa natans</name>
    <name type="common">Water chestnut</name>
    <dbReference type="NCBI Taxonomy" id="22666"/>
    <lineage>
        <taxon>Eukaryota</taxon>
        <taxon>Viridiplantae</taxon>
        <taxon>Streptophyta</taxon>
        <taxon>Embryophyta</taxon>
        <taxon>Tracheophyta</taxon>
        <taxon>Spermatophyta</taxon>
        <taxon>Magnoliopsida</taxon>
        <taxon>eudicotyledons</taxon>
        <taxon>Gunneridae</taxon>
        <taxon>Pentapetalae</taxon>
        <taxon>rosids</taxon>
        <taxon>malvids</taxon>
        <taxon>Myrtales</taxon>
        <taxon>Lythraceae</taxon>
        <taxon>Trapa</taxon>
    </lineage>
</organism>
<feature type="region of interest" description="Disordered" evidence="1">
    <location>
        <begin position="259"/>
        <end position="280"/>
    </location>
</feature>
<dbReference type="InterPro" id="IPR025486">
    <property type="entry name" value="DUF4378"/>
</dbReference>
<reference evidence="4 5" key="1">
    <citation type="journal article" date="2023" name="Hortic Res">
        <title>Pangenome of water caltrop reveals structural variations and asymmetric subgenome divergence after allopolyploidization.</title>
        <authorList>
            <person name="Zhang X."/>
            <person name="Chen Y."/>
            <person name="Wang L."/>
            <person name="Yuan Y."/>
            <person name="Fang M."/>
            <person name="Shi L."/>
            <person name="Lu R."/>
            <person name="Comes H.P."/>
            <person name="Ma Y."/>
            <person name="Chen Y."/>
            <person name="Huang G."/>
            <person name="Zhou Y."/>
            <person name="Zheng Z."/>
            <person name="Qiu Y."/>
        </authorList>
    </citation>
    <scope>NUCLEOTIDE SEQUENCE [LARGE SCALE GENOMIC DNA]</scope>
    <source>
        <strain evidence="4">F231</strain>
    </source>
</reference>
<gene>
    <name evidence="4" type="ORF">SAY86_008092</name>
</gene>
<feature type="region of interest" description="Disordered" evidence="1">
    <location>
        <begin position="374"/>
        <end position="524"/>
    </location>
</feature>
<dbReference type="Pfam" id="PF14383">
    <property type="entry name" value="VARLMGL"/>
    <property type="match status" value="1"/>
</dbReference>
<dbReference type="PANTHER" id="PTHR31680">
    <property type="entry name" value="LONGIFOLIA PROTEIN"/>
    <property type="match status" value="1"/>
</dbReference>
<protein>
    <recommendedName>
        <fullName evidence="6">DUF4378 domain-containing protein</fullName>
    </recommendedName>
</protein>
<name>A0AAN7K8Y0_TRANT</name>
<evidence type="ECO:0008006" key="6">
    <source>
        <dbReference type="Google" id="ProtNLM"/>
    </source>
</evidence>
<feature type="domain" description="DUF4378" evidence="2">
    <location>
        <begin position="618"/>
        <end position="757"/>
    </location>
</feature>
<feature type="region of interest" description="Disordered" evidence="1">
    <location>
        <begin position="43"/>
        <end position="103"/>
    </location>
</feature>
<feature type="compositionally biased region" description="Polar residues" evidence="1">
    <location>
        <begin position="438"/>
        <end position="450"/>
    </location>
</feature>
<evidence type="ECO:0000259" key="2">
    <source>
        <dbReference type="Pfam" id="PF14309"/>
    </source>
</evidence>
<dbReference type="AlphaFoldDB" id="A0AAN7K8Y0"/>
<feature type="compositionally biased region" description="Low complexity" evidence="1">
    <location>
        <begin position="378"/>
        <end position="411"/>
    </location>
</feature>
<dbReference type="Pfam" id="PF14309">
    <property type="entry name" value="DUF4378"/>
    <property type="match status" value="1"/>
</dbReference>